<evidence type="ECO:0000256" key="3">
    <source>
        <dbReference type="ARBA" id="ARBA00022989"/>
    </source>
</evidence>
<keyword evidence="3 5" id="KW-1133">Transmembrane helix</keyword>
<sequence>MSLSMGLFVIVWALSGNYQKKFQLIMSHPAAIVSIAFFILYGIGMFYSSASWEMRTTWWLKYHKLLYIPLIISVLTLEKYRSLALKAFLAGMIMVLAISYLKWLGVVPHKDIGQGYFVFKGRIAHNIFMAFTMYLTLRLAVNSSDLKRWIWIGVSLLAALNVIFLVNGRSGQIIMSVLFVWFCWETWGWKSIRWLTALMVAITIIALLSDELPKNRLMEIKQEILSHQPDQALTSSGLRLEFYKNTLTLIQKNTIFGGGTGSFEINYRHLAESQNTLSTHVTNPHNEFLLTGQELGVFGFLFLIGFFLIPWRLTYLFESNGKYRYIQGYAFRGLTLTIVVGSMFNSLLLDAGEGKFYCVLAGVLMSSYQPISKLRLRNQSEL</sequence>
<evidence type="ECO:0000313" key="8">
    <source>
        <dbReference type="Proteomes" id="UP000192505"/>
    </source>
</evidence>
<evidence type="ECO:0000259" key="6">
    <source>
        <dbReference type="Pfam" id="PF04932"/>
    </source>
</evidence>
<dbReference type="EMBL" id="MTEI01000002">
    <property type="protein sequence ID" value="OQW89312.1"/>
    <property type="molecule type" value="Genomic_DNA"/>
</dbReference>
<dbReference type="Proteomes" id="UP000192505">
    <property type="component" value="Unassembled WGS sequence"/>
</dbReference>
<dbReference type="InterPro" id="IPR007016">
    <property type="entry name" value="O-antigen_ligase-rel_domated"/>
</dbReference>
<name>A0A1W9KXD0_9BURK</name>
<feature type="domain" description="O-antigen ligase-related" evidence="6">
    <location>
        <begin position="155"/>
        <end position="304"/>
    </location>
</feature>
<dbReference type="PANTHER" id="PTHR37422:SF13">
    <property type="entry name" value="LIPOPOLYSACCHARIDE BIOSYNTHESIS PROTEIN PA4999-RELATED"/>
    <property type="match status" value="1"/>
</dbReference>
<dbReference type="InterPro" id="IPR051533">
    <property type="entry name" value="WaaL-like"/>
</dbReference>
<protein>
    <recommendedName>
        <fullName evidence="6">O-antigen ligase-related domain-containing protein</fullName>
    </recommendedName>
</protein>
<comment type="subcellular location">
    <subcellularLocation>
        <location evidence="1">Membrane</location>
        <topology evidence="1">Multi-pass membrane protein</topology>
    </subcellularLocation>
</comment>
<keyword evidence="2 5" id="KW-0812">Transmembrane</keyword>
<dbReference type="Pfam" id="PF04932">
    <property type="entry name" value="Wzy_C"/>
    <property type="match status" value="1"/>
</dbReference>
<feature type="transmembrane region" description="Helical" evidence="5">
    <location>
        <begin position="29"/>
        <end position="47"/>
    </location>
</feature>
<reference evidence="7 8" key="1">
    <citation type="submission" date="2017-01" db="EMBL/GenBank/DDBJ databases">
        <title>Novel large sulfur bacteria in the metagenomes of groundwater-fed chemosynthetic microbial mats in the Lake Huron basin.</title>
        <authorList>
            <person name="Sharrar A.M."/>
            <person name="Flood B.E."/>
            <person name="Bailey J.V."/>
            <person name="Jones D.S."/>
            <person name="Biddanda B."/>
            <person name="Ruberg S.A."/>
            <person name="Marcus D.N."/>
            <person name="Dick G.J."/>
        </authorList>
    </citation>
    <scope>NUCLEOTIDE SEQUENCE [LARGE SCALE GENOMIC DNA]</scope>
    <source>
        <strain evidence="7">A7</strain>
    </source>
</reference>
<dbReference type="AlphaFoldDB" id="A0A1W9KXD0"/>
<feature type="transmembrane region" description="Helical" evidence="5">
    <location>
        <begin position="187"/>
        <end position="208"/>
    </location>
</feature>
<feature type="transmembrane region" description="Helical" evidence="5">
    <location>
        <begin position="149"/>
        <end position="166"/>
    </location>
</feature>
<feature type="transmembrane region" description="Helical" evidence="5">
    <location>
        <begin position="117"/>
        <end position="137"/>
    </location>
</feature>
<feature type="transmembrane region" description="Helical" evidence="5">
    <location>
        <begin position="83"/>
        <end position="105"/>
    </location>
</feature>
<evidence type="ECO:0000256" key="5">
    <source>
        <dbReference type="SAM" id="Phobius"/>
    </source>
</evidence>
<comment type="caution">
    <text evidence="7">The sequence shown here is derived from an EMBL/GenBank/DDBJ whole genome shotgun (WGS) entry which is preliminary data.</text>
</comment>
<evidence type="ECO:0000313" key="7">
    <source>
        <dbReference type="EMBL" id="OQW89312.1"/>
    </source>
</evidence>
<accession>A0A1W9KXD0</accession>
<keyword evidence="4 5" id="KW-0472">Membrane</keyword>
<feature type="transmembrane region" description="Helical" evidence="5">
    <location>
        <begin position="329"/>
        <end position="348"/>
    </location>
</feature>
<evidence type="ECO:0000256" key="4">
    <source>
        <dbReference type="ARBA" id="ARBA00023136"/>
    </source>
</evidence>
<dbReference type="GO" id="GO:0016020">
    <property type="term" value="C:membrane"/>
    <property type="evidence" value="ECO:0007669"/>
    <property type="project" value="UniProtKB-SubCell"/>
</dbReference>
<gene>
    <name evidence="7" type="ORF">BWK72_05075</name>
</gene>
<feature type="transmembrane region" description="Helical" evidence="5">
    <location>
        <begin position="295"/>
        <end position="317"/>
    </location>
</feature>
<proteinExistence type="predicted"/>
<dbReference type="PANTHER" id="PTHR37422">
    <property type="entry name" value="TEICHURONIC ACID BIOSYNTHESIS PROTEIN TUAE"/>
    <property type="match status" value="1"/>
</dbReference>
<evidence type="ECO:0000256" key="1">
    <source>
        <dbReference type="ARBA" id="ARBA00004141"/>
    </source>
</evidence>
<evidence type="ECO:0000256" key="2">
    <source>
        <dbReference type="ARBA" id="ARBA00022692"/>
    </source>
</evidence>
<organism evidence="7 8">
    <name type="scientific">Rhodoferax ferrireducens</name>
    <dbReference type="NCBI Taxonomy" id="192843"/>
    <lineage>
        <taxon>Bacteria</taxon>
        <taxon>Pseudomonadati</taxon>
        <taxon>Pseudomonadota</taxon>
        <taxon>Betaproteobacteria</taxon>
        <taxon>Burkholderiales</taxon>
        <taxon>Comamonadaceae</taxon>
        <taxon>Rhodoferax</taxon>
    </lineage>
</organism>